<evidence type="ECO:0000256" key="3">
    <source>
        <dbReference type="ARBA" id="ARBA00022448"/>
    </source>
</evidence>
<name>A0A644VWB1_9ZZZZ</name>
<keyword evidence="3" id="KW-0813">Transport</keyword>
<accession>A0A644VWB1</accession>
<evidence type="ECO:0000256" key="4">
    <source>
        <dbReference type="ARBA" id="ARBA00022692"/>
    </source>
</evidence>
<evidence type="ECO:0000256" key="8">
    <source>
        <dbReference type="SAM" id="Coils"/>
    </source>
</evidence>
<feature type="transmembrane region" description="Helical" evidence="9">
    <location>
        <begin position="346"/>
        <end position="377"/>
    </location>
</feature>
<dbReference type="InterPro" id="IPR002490">
    <property type="entry name" value="V-ATPase_116kDa_su"/>
</dbReference>
<evidence type="ECO:0008006" key="11">
    <source>
        <dbReference type="Google" id="ProtNLM"/>
    </source>
</evidence>
<feature type="transmembrane region" description="Helical" evidence="9">
    <location>
        <begin position="604"/>
        <end position="624"/>
    </location>
</feature>
<dbReference type="PANTHER" id="PTHR11629">
    <property type="entry name" value="VACUOLAR PROTON ATPASES"/>
    <property type="match status" value="1"/>
</dbReference>
<protein>
    <recommendedName>
        <fullName evidence="11">V-type ATP synthase subunit I</fullName>
    </recommendedName>
</protein>
<sequence>MNLFTRPMKLLTAVVLEQTSEAVVKALLELGVLDFVHINKLDPQQMEKLSSRPSSINRANLEEMRKRVEALLRQGHLDIPTSEVLDVKKLEKPQLEEYKRILDVLTSDLLSLKDKQKESNQQLMGLEEMRRYITEGKGEYLDLRVGEITHGKSEDLGGKLAVYGGLLDRVPESAKFICLTLRRDVSQVDPLLEKFGWVESSDVDLQKKAISLIKERLDAEHQRALKSRTEVEQAVDAVVKQQQSQLFTIWSNLRLNELCDQIRSYFAYTRNTTLFSGWVPSDQADRVRDAIIQASEGQSVIEWTNATEVPRQDVPVAVASPKALKPFQNIVNNYSTPEYGTVNPTIFVMIAYLSMFGLMFADVGQGLVLLLVGLLGSHAYKKNPLKPDGMLSRNVTSLLVYLGLSSMVFGALFGSYFGLPLLPALWFNYEAAVAGHAEGALIHDVYGILGLTIKFGIIIIYTGLALNWINLIRKRSYLTLLLDKNGLVGGLLFGIGLYMGFGFVGSGYRQFPQTSWVGPVVTVCLILLFARGFLSYYLSVRKGGAKHEPGKLILDAVMEWLVDVLEIFTGYMSNTLSFMRVAGLGIAHASLMESFKMLSSLVDGFGGIAIFILGNVLVIVLEGLSAGIQSLRLNYYEFFSRYFTGKGIAYKPVGLNSNTSEKR</sequence>
<dbReference type="GO" id="GO:0016471">
    <property type="term" value="C:vacuolar proton-transporting V-type ATPase complex"/>
    <property type="evidence" value="ECO:0007669"/>
    <property type="project" value="TreeGrafter"/>
</dbReference>
<dbReference type="GO" id="GO:0046961">
    <property type="term" value="F:proton-transporting ATPase activity, rotational mechanism"/>
    <property type="evidence" value="ECO:0007669"/>
    <property type="project" value="InterPro"/>
</dbReference>
<evidence type="ECO:0000256" key="6">
    <source>
        <dbReference type="ARBA" id="ARBA00023065"/>
    </source>
</evidence>
<dbReference type="GO" id="GO:0033179">
    <property type="term" value="C:proton-transporting V-type ATPase, V0 domain"/>
    <property type="evidence" value="ECO:0007669"/>
    <property type="project" value="InterPro"/>
</dbReference>
<dbReference type="AlphaFoldDB" id="A0A644VWB1"/>
<feature type="transmembrane region" description="Helical" evidence="9">
    <location>
        <begin position="516"/>
        <end position="540"/>
    </location>
</feature>
<comment type="caution">
    <text evidence="10">The sequence shown here is derived from an EMBL/GenBank/DDBJ whole genome shotgun (WGS) entry which is preliminary data.</text>
</comment>
<dbReference type="GO" id="GO:0051117">
    <property type="term" value="F:ATPase binding"/>
    <property type="evidence" value="ECO:0007669"/>
    <property type="project" value="TreeGrafter"/>
</dbReference>
<dbReference type="GO" id="GO:0007035">
    <property type="term" value="P:vacuolar acidification"/>
    <property type="evidence" value="ECO:0007669"/>
    <property type="project" value="TreeGrafter"/>
</dbReference>
<dbReference type="Pfam" id="PF01496">
    <property type="entry name" value="V_ATPase_I"/>
    <property type="match status" value="2"/>
</dbReference>
<keyword evidence="7 9" id="KW-0472">Membrane</keyword>
<feature type="transmembrane region" description="Helical" evidence="9">
    <location>
        <begin position="445"/>
        <end position="466"/>
    </location>
</feature>
<evidence type="ECO:0000256" key="2">
    <source>
        <dbReference type="ARBA" id="ARBA00009904"/>
    </source>
</evidence>
<evidence type="ECO:0000313" key="10">
    <source>
        <dbReference type="EMBL" id="MPL95557.1"/>
    </source>
</evidence>
<feature type="transmembrane region" description="Helical" evidence="9">
    <location>
        <begin position="487"/>
        <end position="504"/>
    </location>
</feature>
<evidence type="ECO:0000256" key="1">
    <source>
        <dbReference type="ARBA" id="ARBA00004141"/>
    </source>
</evidence>
<evidence type="ECO:0000256" key="5">
    <source>
        <dbReference type="ARBA" id="ARBA00022989"/>
    </source>
</evidence>
<feature type="transmembrane region" description="Helical" evidence="9">
    <location>
        <begin position="398"/>
        <end position="419"/>
    </location>
</feature>
<keyword evidence="8" id="KW-0175">Coiled coil</keyword>
<keyword evidence="5 9" id="KW-1133">Transmembrane helix</keyword>
<feature type="coiled-coil region" evidence="8">
    <location>
        <begin position="95"/>
        <end position="129"/>
    </location>
</feature>
<gene>
    <name evidence="10" type="ORF">SDC9_41729</name>
</gene>
<evidence type="ECO:0000256" key="7">
    <source>
        <dbReference type="ARBA" id="ARBA00023136"/>
    </source>
</evidence>
<proteinExistence type="inferred from homology"/>
<keyword evidence="4 9" id="KW-0812">Transmembrane</keyword>
<dbReference type="PANTHER" id="PTHR11629:SF63">
    <property type="entry name" value="V-TYPE PROTON ATPASE SUBUNIT A"/>
    <property type="match status" value="1"/>
</dbReference>
<organism evidence="10">
    <name type="scientific">bioreactor metagenome</name>
    <dbReference type="NCBI Taxonomy" id="1076179"/>
    <lineage>
        <taxon>unclassified sequences</taxon>
        <taxon>metagenomes</taxon>
        <taxon>ecological metagenomes</taxon>
    </lineage>
</organism>
<comment type="subcellular location">
    <subcellularLocation>
        <location evidence="1">Membrane</location>
        <topology evidence="1">Multi-pass membrane protein</topology>
    </subcellularLocation>
</comment>
<comment type="similarity">
    <text evidence="2">Belongs to the V-ATPase 116 kDa subunit family.</text>
</comment>
<dbReference type="EMBL" id="VSSQ01000472">
    <property type="protein sequence ID" value="MPL95557.1"/>
    <property type="molecule type" value="Genomic_DNA"/>
</dbReference>
<evidence type="ECO:0000256" key="9">
    <source>
        <dbReference type="SAM" id="Phobius"/>
    </source>
</evidence>
<keyword evidence="6" id="KW-0406">Ion transport</keyword>
<reference evidence="10" key="1">
    <citation type="submission" date="2019-08" db="EMBL/GenBank/DDBJ databases">
        <authorList>
            <person name="Kucharzyk K."/>
            <person name="Murdoch R.W."/>
            <person name="Higgins S."/>
            <person name="Loffler F."/>
        </authorList>
    </citation>
    <scope>NUCLEOTIDE SEQUENCE</scope>
</reference>